<evidence type="ECO:0000256" key="6">
    <source>
        <dbReference type="NCBIfam" id="TIGR01068"/>
    </source>
</evidence>
<dbReference type="GO" id="GO:0015035">
    <property type="term" value="F:protein-disulfide reductase activity"/>
    <property type="evidence" value="ECO:0007669"/>
    <property type="project" value="UniProtKB-UniRule"/>
</dbReference>
<dbReference type="PIRSF" id="PIRSF000077">
    <property type="entry name" value="Thioredoxin"/>
    <property type="match status" value="1"/>
</dbReference>
<evidence type="ECO:0000256" key="9">
    <source>
        <dbReference type="PIRSR" id="PIRSR000077-4"/>
    </source>
</evidence>
<dbReference type="PANTHER" id="PTHR45663">
    <property type="entry name" value="GEO12009P1"/>
    <property type="match status" value="1"/>
</dbReference>
<evidence type="ECO:0000313" key="11">
    <source>
        <dbReference type="EMBL" id="CCD29310.1"/>
    </source>
</evidence>
<dbReference type="AlphaFoldDB" id="G2J963"/>
<dbReference type="STRING" id="1070319.CAGGBEG34_220061"/>
<evidence type="ECO:0000256" key="7">
    <source>
        <dbReference type="PIRNR" id="PIRNR000077"/>
    </source>
</evidence>
<keyword evidence="2" id="KW-0813">Transport</keyword>
<feature type="site" description="Contributes to redox potential value" evidence="8">
    <location>
        <position position="36"/>
    </location>
</feature>
<feature type="site" description="Deprotonates C-terminal active site Cys" evidence="8">
    <location>
        <position position="29"/>
    </location>
</feature>
<feature type="domain" description="Thioredoxin" evidence="10">
    <location>
        <begin position="1"/>
        <end position="110"/>
    </location>
</feature>
<evidence type="ECO:0000256" key="1">
    <source>
        <dbReference type="ARBA" id="ARBA00008987"/>
    </source>
</evidence>
<dbReference type="OrthoDB" id="9790390at2"/>
<gene>
    <name evidence="11" type="primary">trxA</name>
    <name evidence="11" type="ORF">CAGGBEG34_220061</name>
</gene>
<feature type="active site" description="Nucleophile" evidence="8">
    <location>
        <position position="38"/>
    </location>
</feature>
<dbReference type="InterPro" id="IPR013766">
    <property type="entry name" value="Thioredoxin_domain"/>
</dbReference>
<evidence type="ECO:0000256" key="5">
    <source>
        <dbReference type="ARBA" id="ARBA00023284"/>
    </source>
</evidence>
<dbReference type="SUPFAM" id="SSF52833">
    <property type="entry name" value="Thioredoxin-like"/>
    <property type="match status" value="1"/>
</dbReference>
<comment type="caution">
    <text evidence="11">The sequence shown here is derived from an EMBL/GenBank/DDBJ whole genome shotgun (WGS) entry which is preliminary data.</text>
</comment>
<organism evidence="11 12">
    <name type="scientific">Candidatus Glomeribacter gigasporarum BEG34</name>
    <dbReference type="NCBI Taxonomy" id="1070319"/>
    <lineage>
        <taxon>Bacteria</taxon>
        <taxon>Pseudomonadati</taxon>
        <taxon>Pseudomonadota</taxon>
        <taxon>Betaproteobacteria</taxon>
        <taxon>Burkholderiales</taxon>
        <taxon>Burkholderiaceae</taxon>
        <taxon>Candidatus Glomeribacter</taxon>
    </lineage>
</organism>
<dbReference type="EMBL" id="CAFB01000039">
    <property type="protein sequence ID" value="CCD29310.1"/>
    <property type="molecule type" value="Genomic_DNA"/>
</dbReference>
<dbReference type="NCBIfam" id="TIGR01068">
    <property type="entry name" value="thioredoxin"/>
    <property type="match status" value="1"/>
</dbReference>
<feature type="site" description="Contributes to redox potential value" evidence="8">
    <location>
        <position position="37"/>
    </location>
</feature>
<sequence length="111" mass="12098">MSEHNAVKTVSDASFESDVLQASQPVLLDFWAQWCAPCKQIAPILEELAQTYQGVQIAKINVEQHPATAARFGVRGIPTLILFKNGAVVEQIVGAPSKAKLEAFLEQHLSL</sequence>
<dbReference type="Pfam" id="PF00085">
    <property type="entry name" value="Thioredoxin"/>
    <property type="match status" value="1"/>
</dbReference>
<dbReference type="FunFam" id="3.40.30.10:FF:000001">
    <property type="entry name" value="Thioredoxin"/>
    <property type="match status" value="1"/>
</dbReference>
<keyword evidence="4 9" id="KW-1015">Disulfide bond</keyword>
<feature type="disulfide bond" description="Redox-active" evidence="9">
    <location>
        <begin position="35"/>
        <end position="38"/>
    </location>
</feature>
<reference evidence="11 12" key="1">
    <citation type="submission" date="2011-08" db="EMBL/GenBank/DDBJ databases">
        <title>The genome of the obligate endobacterium of an arbuscular mycorrhizal fungus reveals an interphylum network of nutritional interactions.</title>
        <authorList>
            <person name="Ghignone S."/>
            <person name="Salvioli A."/>
            <person name="Anca I."/>
            <person name="Lumini E."/>
            <person name="Ortu G."/>
            <person name="Petiti L."/>
            <person name="Cruveiller S."/>
            <person name="Bianciotto V."/>
            <person name="Piffanelli P."/>
            <person name="Lanfranco L."/>
            <person name="Bonfante P."/>
        </authorList>
    </citation>
    <scope>NUCLEOTIDE SEQUENCE [LARGE SCALE GENOMIC DNA]</scope>
    <source>
        <strain evidence="11 12">BEG34</strain>
    </source>
</reference>
<dbReference type="InterPro" id="IPR036249">
    <property type="entry name" value="Thioredoxin-like_sf"/>
</dbReference>
<dbReference type="InterPro" id="IPR005746">
    <property type="entry name" value="Thioredoxin"/>
</dbReference>
<evidence type="ECO:0000256" key="2">
    <source>
        <dbReference type="ARBA" id="ARBA00022448"/>
    </source>
</evidence>
<dbReference type="PROSITE" id="PS51352">
    <property type="entry name" value="THIOREDOXIN_2"/>
    <property type="match status" value="1"/>
</dbReference>
<feature type="active site" description="Nucleophile" evidence="8">
    <location>
        <position position="35"/>
    </location>
</feature>
<dbReference type="InterPro" id="IPR017937">
    <property type="entry name" value="Thioredoxin_CS"/>
</dbReference>
<dbReference type="Proteomes" id="UP000054051">
    <property type="component" value="Unassembled WGS sequence"/>
</dbReference>
<dbReference type="GO" id="GO:0005829">
    <property type="term" value="C:cytosol"/>
    <property type="evidence" value="ECO:0007669"/>
    <property type="project" value="TreeGrafter"/>
</dbReference>
<proteinExistence type="inferred from homology"/>
<keyword evidence="5 9" id="KW-0676">Redox-active center</keyword>
<dbReference type="Gene3D" id="3.40.30.10">
    <property type="entry name" value="Glutaredoxin"/>
    <property type="match status" value="1"/>
</dbReference>
<evidence type="ECO:0000256" key="3">
    <source>
        <dbReference type="ARBA" id="ARBA00022982"/>
    </source>
</evidence>
<dbReference type="GO" id="GO:0045454">
    <property type="term" value="P:cell redox homeostasis"/>
    <property type="evidence" value="ECO:0007669"/>
    <property type="project" value="TreeGrafter"/>
</dbReference>
<dbReference type="PRINTS" id="PR00421">
    <property type="entry name" value="THIOREDOXIN"/>
</dbReference>
<keyword evidence="3" id="KW-0249">Electron transport</keyword>
<keyword evidence="12" id="KW-1185">Reference proteome</keyword>
<dbReference type="RefSeq" id="WP_006682537.1">
    <property type="nucleotide sequence ID" value="NZ_CAFB01000039.1"/>
</dbReference>
<evidence type="ECO:0000259" key="10">
    <source>
        <dbReference type="PROSITE" id="PS51352"/>
    </source>
</evidence>
<name>G2J963_9BURK</name>
<dbReference type="CDD" id="cd02947">
    <property type="entry name" value="TRX_family"/>
    <property type="match status" value="1"/>
</dbReference>
<dbReference type="eggNOG" id="COG3118">
    <property type="taxonomic scope" value="Bacteria"/>
</dbReference>
<dbReference type="PANTHER" id="PTHR45663:SF11">
    <property type="entry name" value="GEO12009P1"/>
    <property type="match status" value="1"/>
</dbReference>
<evidence type="ECO:0000256" key="8">
    <source>
        <dbReference type="PIRSR" id="PIRSR000077-1"/>
    </source>
</evidence>
<accession>G2J963</accession>
<evidence type="ECO:0000313" key="12">
    <source>
        <dbReference type="Proteomes" id="UP000054051"/>
    </source>
</evidence>
<protein>
    <recommendedName>
        <fullName evidence="6 7">Thioredoxin</fullName>
    </recommendedName>
</protein>
<comment type="similarity">
    <text evidence="1 7">Belongs to the thioredoxin family.</text>
</comment>
<evidence type="ECO:0000256" key="4">
    <source>
        <dbReference type="ARBA" id="ARBA00023157"/>
    </source>
</evidence>
<dbReference type="PROSITE" id="PS00194">
    <property type="entry name" value="THIOREDOXIN_1"/>
    <property type="match status" value="1"/>
</dbReference>